<comment type="caution">
    <text evidence="1">The sequence shown here is derived from an EMBL/GenBank/DDBJ whole genome shotgun (WGS) entry which is preliminary data.</text>
</comment>
<name>A0A0F9CC03_9ZZZZ</name>
<protein>
    <submittedName>
        <fullName evidence="1">Uncharacterized protein</fullName>
    </submittedName>
</protein>
<sequence>FVFGATELNWGHDDISGKKGMYWKGAHYIAVGKGIYRVTKGVVDLVGPDMDDGLPENLQGTITDMIGVGFWLVISIDGGAGNKSSILRRYITGNHWHPVYVGSTNTSIKSLLWDSGTLYFGEGTNVKSLPMSNKTENVVKLSTHTYSASGDLIYPYFHSEFEAMPKTAHKVRAVTQDCDSDDKITIHYRVDETASWTELGSFTSSPRPTALPLPASGDSIGVSFERIQFKASYARGSTTTNSPKLESLTLEYRVVPPVLWGWDFRVQAVSSGDQSGQEIIDALKTAIETGTLMSFYPDGDKAGTEYFVEVTRMPGAESGTEFGQEGIFTVSVQEAVD</sequence>
<dbReference type="EMBL" id="LAZR01036788">
    <property type="protein sequence ID" value="KKL23922.1"/>
    <property type="molecule type" value="Genomic_DNA"/>
</dbReference>
<gene>
    <name evidence="1" type="ORF">LCGC14_2420560</name>
</gene>
<feature type="non-terminal residue" evidence="1">
    <location>
        <position position="1"/>
    </location>
</feature>
<reference evidence="1" key="1">
    <citation type="journal article" date="2015" name="Nature">
        <title>Complex archaea that bridge the gap between prokaryotes and eukaryotes.</title>
        <authorList>
            <person name="Spang A."/>
            <person name="Saw J.H."/>
            <person name="Jorgensen S.L."/>
            <person name="Zaremba-Niedzwiedzka K."/>
            <person name="Martijn J."/>
            <person name="Lind A.E."/>
            <person name="van Eijk R."/>
            <person name="Schleper C."/>
            <person name="Guy L."/>
            <person name="Ettema T.J."/>
        </authorList>
    </citation>
    <scope>NUCLEOTIDE SEQUENCE</scope>
</reference>
<organism evidence="1">
    <name type="scientific">marine sediment metagenome</name>
    <dbReference type="NCBI Taxonomy" id="412755"/>
    <lineage>
        <taxon>unclassified sequences</taxon>
        <taxon>metagenomes</taxon>
        <taxon>ecological metagenomes</taxon>
    </lineage>
</organism>
<evidence type="ECO:0000313" key="1">
    <source>
        <dbReference type="EMBL" id="KKL23922.1"/>
    </source>
</evidence>
<dbReference type="AlphaFoldDB" id="A0A0F9CC03"/>
<accession>A0A0F9CC03</accession>
<proteinExistence type="predicted"/>